<protein>
    <submittedName>
        <fullName evidence="2">Uncharacterized protein</fullName>
    </submittedName>
</protein>
<evidence type="ECO:0000256" key="1">
    <source>
        <dbReference type="SAM" id="MobiDB-lite"/>
    </source>
</evidence>
<sequence>MFVLAAALSFTSFVSGCSDEPESNTADPGAVAAEAPKEVTVPISPVAITVVDAGEDPAEVLGPRRTPGVRQAVTLMTTTMVRQRINDQADQDLSGPALTIPLTATTDDKGVDITLGKVTTPDAQLAIDLHPAEGSQLGLTLAAGGAVTALRISPAGEAADSARSAIEQAFYQAVYTSVTFPETAIGIGAIWTMRQHVSGGVSLDQVTTATLTERDGDLLTVALDVRQVPSTATWNLPNGAGMLKIDDYVMHGTGTVIIDLGMPLPVGGSITVGGEQTYSDPATKSRLRQTTANSVKWGG</sequence>
<reference evidence="2 3" key="1">
    <citation type="submission" date="2019-05" db="EMBL/GenBank/DDBJ databases">
        <authorList>
            <person name="Lee S.D."/>
        </authorList>
    </citation>
    <scope>NUCLEOTIDE SEQUENCE [LARGE SCALE GENOMIC DNA]</scope>
    <source>
        <strain evidence="2 3">YC2-7</strain>
    </source>
</reference>
<dbReference type="AlphaFoldDB" id="A0A848K982"/>
<feature type="region of interest" description="Disordered" evidence="1">
    <location>
        <begin position="277"/>
        <end position="299"/>
    </location>
</feature>
<evidence type="ECO:0000313" key="3">
    <source>
        <dbReference type="Proteomes" id="UP000535543"/>
    </source>
</evidence>
<keyword evidence="3" id="KW-1185">Reference proteome</keyword>
<proteinExistence type="predicted"/>
<accession>A0A848K982</accession>
<gene>
    <name evidence="2" type="ORF">FGL95_07660</name>
</gene>
<organism evidence="2 3">
    <name type="scientific">Antrihabitans stalactiti</name>
    <dbReference type="NCBI Taxonomy" id="2584121"/>
    <lineage>
        <taxon>Bacteria</taxon>
        <taxon>Bacillati</taxon>
        <taxon>Actinomycetota</taxon>
        <taxon>Actinomycetes</taxon>
        <taxon>Mycobacteriales</taxon>
        <taxon>Nocardiaceae</taxon>
        <taxon>Antrihabitans</taxon>
    </lineage>
</organism>
<name>A0A848K982_9NOCA</name>
<evidence type="ECO:0000313" key="2">
    <source>
        <dbReference type="EMBL" id="NMN94909.1"/>
    </source>
</evidence>
<reference evidence="2 3" key="2">
    <citation type="submission" date="2020-06" db="EMBL/GenBank/DDBJ databases">
        <title>Antribacter stalactiti gen. nov., sp. nov., a new member of the family Nacardiaceae isolated from a cave.</title>
        <authorList>
            <person name="Kim I.S."/>
        </authorList>
    </citation>
    <scope>NUCLEOTIDE SEQUENCE [LARGE SCALE GENOMIC DNA]</scope>
    <source>
        <strain evidence="2 3">YC2-7</strain>
    </source>
</reference>
<comment type="caution">
    <text evidence="2">The sequence shown here is derived from an EMBL/GenBank/DDBJ whole genome shotgun (WGS) entry which is preliminary data.</text>
</comment>
<dbReference type="EMBL" id="VCQU01000002">
    <property type="protein sequence ID" value="NMN94909.1"/>
    <property type="molecule type" value="Genomic_DNA"/>
</dbReference>
<dbReference type="Proteomes" id="UP000535543">
    <property type="component" value="Unassembled WGS sequence"/>
</dbReference>